<evidence type="ECO:0000313" key="5">
    <source>
        <dbReference type="EMBL" id="CAI3971696.1"/>
    </source>
</evidence>
<dbReference type="CDD" id="cd00609">
    <property type="entry name" value="AAT_like"/>
    <property type="match status" value="1"/>
</dbReference>
<dbReference type="AlphaFoldDB" id="A0A9P1BHR5"/>
<accession>A0A9P1BHR5</accession>
<evidence type="ECO:0000259" key="4">
    <source>
        <dbReference type="Pfam" id="PF00155"/>
    </source>
</evidence>
<evidence type="ECO:0000256" key="2">
    <source>
        <dbReference type="ARBA" id="ARBA00022576"/>
    </source>
</evidence>
<dbReference type="EMBL" id="CAMXCT030000001">
    <property type="protein sequence ID" value="CAL4759008.1"/>
    <property type="molecule type" value="Genomic_DNA"/>
</dbReference>
<sequence length="712" mass="79129">MSNGPHSIEPDENSDPFQIRVASRVDRLPPYLFARINALKMRKRRAGDDVIDLGMGNPSDPPADAVIDKLCEAARDPRSHGYTESQGLKNLRREVTSKYLKRYGCRLDPESEVIVCLGSKEGFSHMCLALLGPGDSAIVPAPSYPAHLYGVALSAANAISLEVMDTEKFLSNIAYTCQHLYPRPKVLIINYPHNPSAVTVEPDFYVEVVKLAKRYGFMVISDLAYCDVAFDGYKPPSFLATPGALEVGVEFTTMSKGYNMAGWRVGFCAGNAEMIKALATIKGYYDYGMFRPIQIAAIVALRDTDAAVEAQSALYQQRRDVLCDGLTRLGWDITRPRAGMFVWAKIPEVWQAQMNSLDFAMKLLQEGDVAAAPGGGFGPAGEGYLRLALVENENRLRQAVRQIGRCLGERAKTLSQPAVSDQPSGFQPGPSAVNEEQFQLHAEIEDRHWWFVARRQILRRLVEQIVPPSPKATLIDVGCGTGGNIGAFTDAYSCLGIDTSADAIRWASKRFPSVRFVEGFAPADIDEPMRTADLVMLNDVLEHVDDDYGMLHSLIEAMRPGAHLLLTVPADRRLWSEHDVSFGHFRRYTQTRLQRVWRDLDVDVRLVSHFNTRLYLPVRAVRAWTHWRGQAMGEAGTDFSIPPKPLNQTLRWLFAGESNRLSNILAGRSTSPYRRGVSLIAVLQRREQPVEPSTASLVQHPVELLEATPQCG</sequence>
<dbReference type="Proteomes" id="UP001152797">
    <property type="component" value="Unassembled WGS sequence"/>
</dbReference>
<keyword evidence="2 6" id="KW-0032">Aminotransferase</keyword>
<organism evidence="5">
    <name type="scientific">Cladocopium goreaui</name>
    <dbReference type="NCBI Taxonomy" id="2562237"/>
    <lineage>
        <taxon>Eukaryota</taxon>
        <taxon>Sar</taxon>
        <taxon>Alveolata</taxon>
        <taxon>Dinophyceae</taxon>
        <taxon>Suessiales</taxon>
        <taxon>Symbiodiniaceae</taxon>
        <taxon>Cladocopium</taxon>
    </lineage>
</organism>
<dbReference type="EMBL" id="CAMXCT010000001">
    <property type="protein sequence ID" value="CAI3971696.1"/>
    <property type="molecule type" value="Genomic_DNA"/>
</dbReference>
<reference evidence="5" key="1">
    <citation type="submission" date="2022-10" db="EMBL/GenBank/DDBJ databases">
        <authorList>
            <person name="Chen Y."/>
            <person name="Dougan E. K."/>
            <person name="Chan C."/>
            <person name="Rhodes N."/>
            <person name="Thang M."/>
        </authorList>
    </citation>
    <scope>NUCLEOTIDE SEQUENCE</scope>
</reference>
<dbReference type="SUPFAM" id="SSF53335">
    <property type="entry name" value="S-adenosyl-L-methionine-dependent methyltransferases"/>
    <property type="match status" value="1"/>
</dbReference>
<comment type="cofactor">
    <cofactor evidence="1">
        <name>pyridoxal 5'-phosphate</name>
        <dbReference type="ChEBI" id="CHEBI:597326"/>
    </cofactor>
</comment>
<dbReference type="InterPro" id="IPR029063">
    <property type="entry name" value="SAM-dependent_MTases_sf"/>
</dbReference>
<dbReference type="GO" id="GO:0030170">
    <property type="term" value="F:pyridoxal phosphate binding"/>
    <property type="evidence" value="ECO:0007669"/>
    <property type="project" value="InterPro"/>
</dbReference>
<keyword evidence="7" id="KW-1185">Reference proteome</keyword>
<evidence type="ECO:0000313" key="7">
    <source>
        <dbReference type="Proteomes" id="UP001152797"/>
    </source>
</evidence>
<dbReference type="PANTHER" id="PTHR42832">
    <property type="entry name" value="AMINO ACID AMINOTRANSFERASE"/>
    <property type="match status" value="1"/>
</dbReference>
<dbReference type="InterPro" id="IPR015421">
    <property type="entry name" value="PyrdxlP-dep_Trfase_major"/>
</dbReference>
<dbReference type="Gene3D" id="3.40.640.10">
    <property type="entry name" value="Type I PLP-dependent aspartate aminotransferase-like (Major domain)"/>
    <property type="match status" value="1"/>
</dbReference>
<dbReference type="EMBL" id="CAMXCT020000001">
    <property type="protein sequence ID" value="CAL1125071.1"/>
    <property type="molecule type" value="Genomic_DNA"/>
</dbReference>
<dbReference type="CDD" id="cd02440">
    <property type="entry name" value="AdoMet_MTases"/>
    <property type="match status" value="1"/>
</dbReference>
<dbReference type="PANTHER" id="PTHR42832:SF1">
    <property type="entry name" value="GLUTAMATE-PYRUVATE AMINOTRANSFERASE ALAC"/>
    <property type="match status" value="1"/>
</dbReference>
<dbReference type="InterPro" id="IPR050881">
    <property type="entry name" value="LL-DAP_aminotransferase"/>
</dbReference>
<evidence type="ECO:0000256" key="1">
    <source>
        <dbReference type="ARBA" id="ARBA00001933"/>
    </source>
</evidence>
<dbReference type="Gene3D" id="3.40.50.150">
    <property type="entry name" value="Vaccinia Virus protein VP39"/>
    <property type="match status" value="1"/>
</dbReference>
<evidence type="ECO:0000256" key="3">
    <source>
        <dbReference type="ARBA" id="ARBA00022679"/>
    </source>
</evidence>
<dbReference type="Pfam" id="PF00155">
    <property type="entry name" value="Aminotran_1_2"/>
    <property type="match status" value="1"/>
</dbReference>
<feature type="domain" description="Aminotransferase class I/classII large" evidence="4">
    <location>
        <begin position="49"/>
        <end position="403"/>
    </location>
</feature>
<gene>
    <name evidence="5" type="ORF">C1SCF055_LOCUS286</name>
</gene>
<keyword evidence="3" id="KW-0808">Transferase</keyword>
<dbReference type="OrthoDB" id="8180538at2759"/>
<protein>
    <submittedName>
        <fullName evidence="6">Glutamate-pyruvate aminotransferase AlaC</fullName>
    </submittedName>
</protein>
<dbReference type="Gene3D" id="3.90.1150.10">
    <property type="entry name" value="Aspartate Aminotransferase, domain 1"/>
    <property type="match status" value="1"/>
</dbReference>
<dbReference type="GO" id="GO:0008483">
    <property type="term" value="F:transaminase activity"/>
    <property type="evidence" value="ECO:0007669"/>
    <property type="project" value="UniProtKB-KW"/>
</dbReference>
<reference evidence="6 7" key="2">
    <citation type="submission" date="2024-05" db="EMBL/GenBank/DDBJ databases">
        <authorList>
            <person name="Chen Y."/>
            <person name="Shah S."/>
            <person name="Dougan E. K."/>
            <person name="Thang M."/>
            <person name="Chan C."/>
        </authorList>
    </citation>
    <scope>NUCLEOTIDE SEQUENCE [LARGE SCALE GENOMIC DNA]</scope>
</reference>
<dbReference type="Pfam" id="PF13489">
    <property type="entry name" value="Methyltransf_23"/>
    <property type="match status" value="1"/>
</dbReference>
<dbReference type="InterPro" id="IPR015422">
    <property type="entry name" value="PyrdxlP-dep_Trfase_small"/>
</dbReference>
<dbReference type="InterPro" id="IPR015424">
    <property type="entry name" value="PyrdxlP-dep_Trfase"/>
</dbReference>
<dbReference type="InterPro" id="IPR004839">
    <property type="entry name" value="Aminotransferase_I/II_large"/>
</dbReference>
<proteinExistence type="predicted"/>
<dbReference type="SUPFAM" id="SSF53383">
    <property type="entry name" value="PLP-dependent transferases"/>
    <property type="match status" value="1"/>
</dbReference>
<evidence type="ECO:0000313" key="6">
    <source>
        <dbReference type="EMBL" id="CAL4759008.1"/>
    </source>
</evidence>
<name>A0A9P1BHR5_9DINO</name>
<comment type="caution">
    <text evidence="5">The sequence shown here is derived from an EMBL/GenBank/DDBJ whole genome shotgun (WGS) entry which is preliminary data.</text>
</comment>